<dbReference type="Pfam" id="PF00571">
    <property type="entry name" value="CBS"/>
    <property type="match status" value="1"/>
</dbReference>
<keyword evidence="1 2" id="KW-0129">CBS domain</keyword>
<sequence length="171" mass="19151">MKTQTNKTTKNNSASKRFEVSSYISSMESIIKSEADDTLGSVLPLVQSSHSPLFVFDKENKFIGIISPYQALYTHRYPYTTKVSSIASKSPFITKETQLYEVASFMLESRVYALPLFDENKQIIGVIHAKDIFQNLIKAQDLLTYISSTIKTRAPVTASSDSSVGDIFKIM</sequence>
<dbReference type="CDD" id="cd02205">
    <property type="entry name" value="CBS_pair_SF"/>
    <property type="match status" value="1"/>
</dbReference>
<dbReference type="InterPro" id="IPR046342">
    <property type="entry name" value="CBS_dom_sf"/>
</dbReference>
<proteinExistence type="predicted"/>
<reference evidence="5" key="1">
    <citation type="submission" date="2017-09" db="EMBL/GenBank/DDBJ databases">
        <title>Depth-based differentiation of microbial function through sediment-hosted aquifers and enrichment of novel symbionts in the deep terrestrial subsurface.</title>
        <authorList>
            <person name="Probst A.J."/>
            <person name="Ladd B."/>
            <person name="Jarett J.K."/>
            <person name="Geller-Mcgrath D.E."/>
            <person name="Sieber C.M.K."/>
            <person name="Emerson J.B."/>
            <person name="Anantharaman K."/>
            <person name="Thomas B.C."/>
            <person name="Malmstrom R."/>
            <person name="Stieglmeier M."/>
            <person name="Klingl A."/>
            <person name="Woyke T."/>
            <person name="Ryan C.M."/>
            <person name="Banfield J.F."/>
        </authorList>
    </citation>
    <scope>NUCLEOTIDE SEQUENCE [LARGE SCALE GENOMIC DNA]</scope>
</reference>
<feature type="domain" description="CBS" evidence="3">
    <location>
        <begin position="86"/>
        <end position="142"/>
    </location>
</feature>
<organism evidence="4 5">
    <name type="scientific">Candidatus Roizmanbacteria bacterium CG10_big_fil_rev_8_21_14_0_10_39_6</name>
    <dbReference type="NCBI Taxonomy" id="1974853"/>
    <lineage>
        <taxon>Bacteria</taxon>
        <taxon>Candidatus Roizmaniibacteriota</taxon>
    </lineage>
</organism>
<evidence type="ECO:0000259" key="3">
    <source>
        <dbReference type="PROSITE" id="PS51371"/>
    </source>
</evidence>
<evidence type="ECO:0000313" key="5">
    <source>
        <dbReference type="Proteomes" id="UP000229554"/>
    </source>
</evidence>
<evidence type="ECO:0000256" key="1">
    <source>
        <dbReference type="ARBA" id="ARBA00023122"/>
    </source>
</evidence>
<dbReference type="AlphaFoldDB" id="A0A2M8KS50"/>
<dbReference type="InterPro" id="IPR000644">
    <property type="entry name" value="CBS_dom"/>
</dbReference>
<evidence type="ECO:0000313" key="4">
    <source>
        <dbReference type="EMBL" id="PJE62752.1"/>
    </source>
</evidence>
<gene>
    <name evidence="4" type="ORF">COU88_03290</name>
</gene>
<feature type="non-terminal residue" evidence="4">
    <location>
        <position position="171"/>
    </location>
</feature>
<dbReference type="InterPro" id="IPR051257">
    <property type="entry name" value="Diverse_CBS-Domain"/>
</dbReference>
<dbReference type="PANTHER" id="PTHR43080:SF29">
    <property type="entry name" value="OS02G0818000 PROTEIN"/>
    <property type="match status" value="1"/>
</dbReference>
<dbReference type="EMBL" id="PFED01000131">
    <property type="protein sequence ID" value="PJE62752.1"/>
    <property type="molecule type" value="Genomic_DNA"/>
</dbReference>
<evidence type="ECO:0000256" key="2">
    <source>
        <dbReference type="PROSITE-ProRule" id="PRU00703"/>
    </source>
</evidence>
<dbReference type="PANTHER" id="PTHR43080">
    <property type="entry name" value="CBS DOMAIN-CONTAINING PROTEIN CBSX3, MITOCHONDRIAL"/>
    <property type="match status" value="1"/>
</dbReference>
<dbReference type="Proteomes" id="UP000229554">
    <property type="component" value="Unassembled WGS sequence"/>
</dbReference>
<name>A0A2M8KS50_9BACT</name>
<dbReference type="PROSITE" id="PS51371">
    <property type="entry name" value="CBS"/>
    <property type="match status" value="1"/>
</dbReference>
<dbReference type="SUPFAM" id="SSF54631">
    <property type="entry name" value="CBS-domain pair"/>
    <property type="match status" value="1"/>
</dbReference>
<accession>A0A2M8KS50</accession>
<protein>
    <recommendedName>
        <fullName evidence="3">CBS domain-containing protein</fullName>
    </recommendedName>
</protein>
<comment type="caution">
    <text evidence="4">The sequence shown here is derived from an EMBL/GenBank/DDBJ whole genome shotgun (WGS) entry which is preliminary data.</text>
</comment>
<dbReference type="Gene3D" id="3.10.580.10">
    <property type="entry name" value="CBS-domain"/>
    <property type="match status" value="1"/>
</dbReference>